<dbReference type="Proteomes" id="UP000036947">
    <property type="component" value="Unassembled WGS sequence"/>
</dbReference>
<evidence type="ECO:0000313" key="1">
    <source>
        <dbReference type="EMBL" id="KND95241.1"/>
    </source>
</evidence>
<evidence type="ECO:0000313" key="2">
    <source>
        <dbReference type="Proteomes" id="UP000036947"/>
    </source>
</evidence>
<gene>
    <name evidence="1" type="ORF">TOPH_00382</name>
</gene>
<organism evidence="1 2">
    <name type="scientific">Tolypocladium ophioglossoides (strain CBS 100239)</name>
    <name type="common">Snaketongue truffleclub</name>
    <name type="synonym">Elaphocordyceps ophioglossoides</name>
    <dbReference type="NCBI Taxonomy" id="1163406"/>
    <lineage>
        <taxon>Eukaryota</taxon>
        <taxon>Fungi</taxon>
        <taxon>Dikarya</taxon>
        <taxon>Ascomycota</taxon>
        <taxon>Pezizomycotina</taxon>
        <taxon>Sordariomycetes</taxon>
        <taxon>Hypocreomycetidae</taxon>
        <taxon>Hypocreales</taxon>
        <taxon>Ophiocordycipitaceae</taxon>
        <taxon>Tolypocladium</taxon>
    </lineage>
</organism>
<comment type="caution">
    <text evidence="1">The sequence shown here is derived from an EMBL/GenBank/DDBJ whole genome shotgun (WGS) entry which is preliminary data.</text>
</comment>
<accession>A0A0L0NM80</accession>
<sequence>MRRVTLPRAEKCRGAIGDQAPASFTTLPVAAAATAAAATARSDLRPEPLLNFHPPNPFTTTLLLFAHQPRLQPTPNKTTTCLSVAPAHRRLSRQPHLLFRFQHVQLFFLPRLQISPSTCHSERVHKPTLLT</sequence>
<dbReference type="EMBL" id="LFRF01000001">
    <property type="protein sequence ID" value="KND95241.1"/>
    <property type="molecule type" value="Genomic_DNA"/>
</dbReference>
<name>A0A0L0NM80_TOLOC</name>
<reference evidence="1 2" key="1">
    <citation type="journal article" date="2015" name="BMC Genomics">
        <title>The genome of the truffle-parasite Tolypocladium ophioglossoides and the evolution of antifungal peptaibiotics.</title>
        <authorList>
            <person name="Quandt C.A."/>
            <person name="Bushley K.E."/>
            <person name="Spatafora J.W."/>
        </authorList>
    </citation>
    <scope>NUCLEOTIDE SEQUENCE [LARGE SCALE GENOMIC DNA]</scope>
    <source>
        <strain evidence="1 2">CBS 100239</strain>
    </source>
</reference>
<keyword evidence="2" id="KW-1185">Reference proteome</keyword>
<protein>
    <submittedName>
        <fullName evidence="1">Uncharacterized protein</fullName>
    </submittedName>
</protein>
<dbReference type="AlphaFoldDB" id="A0A0L0NM80"/>
<proteinExistence type="predicted"/>